<organism evidence="2 3">
    <name type="scientific">Brassica cretica</name>
    <name type="common">Mustard</name>
    <dbReference type="NCBI Taxonomy" id="69181"/>
    <lineage>
        <taxon>Eukaryota</taxon>
        <taxon>Viridiplantae</taxon>
        <taxon>Streptophyta</taxon>
        <taxon>Embryophyta</taxon>
        <taxon>Tracheophyta</taxon>
        <taxon>Spermatophyta</taxon>
        <taxon>Magnoliopsida</taxon>
        <taxon>eudicotyledons</taxon>
        <taxon>Gunneridae</taxon>
        <taxon>Pentapetalae</taxon>
        <taxon>rosids</taxon>
        <taxon>malvids</taxon>
        <taxon>Brassicales</taxon>
        <taxon>Brassicaceae</taxon>
        <taxon>Brassiceae</taxon>
        <taxon>Brassica</taxon>
    </lineage>
</organism>
<comment type="caution">
    <text evidence="2">The sequence shown here is derived from an EMBL/GenBank/DDBJ whole genome shotgun (WGS) entry which is preliminary data.</text>
</comment>
<protein>
    <submittedName>
        <fullName evidence="2">Uncharacterized protein</fullName>
    </submittedName>
</protein>
<reference evidence="2" key="1">
    <citation type="submission" date="2019-12" db="EMBL/GenBank/DDBJ databases">
        <title>Genome sequencing and annotation of Brassica cretica.</title>
        <authorList>
            <person name="Studholme D.J."/>
            <person name="Sarris P.F."/>
        </authorList>
    </citation>
    <scope>NUCLEOTIDE SEQUENCE</scope>
    <source>
        <strain evidence="2">PFS-001/15</strain>
        <tissue evidence="2">Leaf</tissue>
    </source>
</reference>
<accession>A0A3N6S5H7</accession>
<sequence>MAFRFNSESASTSTSTSTSTSWGSISTSFTGFARSVADSCLGSYHPDDSRSKLLFVGFFGSNSHQTNLTPPPPSPSSAMPYPFLLYLTPHLKIRRAGLTLVSLSRRKALIYLNGDSNCFG</sequence>
<evidence type="ECO:0000256" key="1">
    <source>
        <dbReference type="SAM" id="MobiDB-lite"/>
    </source>
</evidence>
<feature type="region of interest" description="Disordered" evidence="1">
    <location>
        <begin position="1"/>
        <end position="24"/>
    </location>
</feature>
<evidence type="ECO:0000313" key="3">
    <source>
        <dbReference type="Proteomes" id="UP000712281"/>
    </source>
</evidence>
<dbReference type="EMBL" id="QGKW02000007">
    <property type="protein sequence ID" value="KAF2619126.1"/>
    <property type="molecule type" value="Genomic_DNA"/>
</dbReference>
<name>A0A3N6S5H7_BRACR</name>
<gene>
    <name evidence="2" type="ORF">F2Q68_00041191</name>
</gene>
<feature type="compositionally biased region" description="Low complexity" evidence="1">
    <location>
        <begin position="7"/>
        <end position="24"/>
    </location>
</feature>
<evidence type="ECO:0000313" key="2">
    <source>
        <dbReference type="EMBL" id="KAF2619126.1"/>
    </source>
</evidence>
<dbReference type="AlphaFoldDB" id="A0A3N6S5H7"/>
<proteinExistence type="predicted"/>
<dbReference type="Proteomes" id="UP000712281">
    <property type="component" value="Unassembled WGS sequence"/>
</dbReference>